<dbReference type="PROSITE" id="PS50297">
    <property type="entry name" value="ANK_REP_REGION"/>
    <property type="match status" value="3"/>
</dbReference>
<dbReference type="PANTHER" id="PTHR24118:SF99">
    <property type="entry name" value="POTE ANKYRIN DOMAIN FAMILY MEMBER 3C-RELATED"/>
    <property type="match status" value="1"/>
</dbReference>
<dbReference type="OrthoDB" id="5314041at2759"/>
<reference evidence="2 3" key="1">
    <citation type="submission" date="2020-02" db="EMBL/GenBank/DDBJ databases">
        <authorList>
            <person name="Ferguson B K."/>
        </authorList>
    </citation>
    <scope>NUCLEOTIDE SEQUENCE [LARGE SCALE GENOMIC DNA]</scope>
</reference>
<dbReference type="SMART" id="SM00248">
    <property type="entry name" value="ANK"/>
    <property type="match status" value="6"/>
</dbReference>
<dbReference type="InterPro" id="IPR002110">
    <property type="entry name" value="Ankyrin_rpt"/>
</dbReference>
<evidence type="ECO:0000313" key="2">
    <source>
        <dbReference type="EMBL" id="CAB0037932.1"/>
    </source>
</evidence>
<evidence type="ECO:0000256" key="1">
    <source>
        <dbReference type="PROSITE-ProRule" id="PRU00023"/>
    </source>
</evidence>
<keyword evidence="1" id="KW-0040">ANK repeat</keyword>
<dbReference type="PANTHER" id="PTHR24118">
    <property type="entry name" value="POTE ANKYRIN DOMAIN"/>
    <property type="match status" value="1"/>
</dbReference>
<name>A0A6H5IJP5_9HYME</name>
<feature type="repeat" description="ANK" evidence="1">
    <location>
        <begin position="196"/>
        <end position="228"/>
    </location>
</feature>
<dbReference type="Gene3D" id="1.25.40.20">
    <property type="entry name" value="Ankyrin repeat-containing domain"/>
    <property type="match status" value="2"/>
</dbReference>
<dbReference type="PROSITE" id="PS50088">
    <property type="entry name" value="ANK_REPEAT"/>
    <property type="match status" value="3"/>
</dbReference>
<dbReference type="PRINTS" id="PR01415">
    <property type="entry name" value="ANKYRIN"/>
</dbReference>
<gene>
    <name evidence="2" type="ORF">TBRA_LOCUS9735</name>
</gene>
<evidence type="ECO:0000313" key="3">
    <source>
        <dbReference type="Proteomes" id="UP000479190"/>
    </source>
</evidence>
<proteinExistence type="predicted"/>
<dbReference type="Pfam" id="PF00023">
    <property type="entry name" value="Ank"/>
    <property type="match status" value="1"/>
</dbReference>
<protein>
    <submittedName>
        <fullName evidence="2">Uncharacterized protein</fullName>
    </submittedName>
</protein>
<accession>A0A6H5IJP5</accession>
<keyword evidence="3" id="KW-1185">Reference proteome</keyword>
<dbReference type="Pfam" id="PF12796">
    <property type="entry name" value="Ank_2"/>
    <property type="match status" value="2"/>
</dbReference>
<feature type="repeat" description="ANK" evidence="1">
    <location>
        <begin position="341"/>
        <end position="373"/>
    </location>
</feature>
<dbReference type="AlphaFoldDB" id="A0A6H5IJP5"/>
<sequence>MSDDESDTFFDNGRNQYLDPEDMEYYSQVNLEKLKTLRDKVAVHIQEQRYEFFYELDALIRDWSGRLPNLRDVFRTDEIERLLTASINCDDGGLNYDSIDERLIWFVARTGYRNEPDVDDDGKPLLRRTTPIHHAARRGYNDVVRQLFKIYNRFDVNYIDEFGYTHFHAACETRRRDLVEGFLKVGQDPNLLVEKTGDSPLSLASKNEDQEAFELLLRHGANPNLANAQGLTLLHVLSKRSFGTDASRLVFKISEEIDQPLQIDVRDNLGNTPLHLALRRIKYNVAKLLLEKGADPNLTDADGSTALHICVSDFNDNFAKLIFEVSDERHRLVRVDARDKLGRTPLQLAVTTASPTMVDLLLDRGADLSAFTFPTESLFAEFLGTIRSSRGDYELEMSSEMLDVIERLEKRGYELVRSDALTIMKTFGVYKLIDESEYLDSWHKNEDFVSKAKELMINPSLSLYDLIQLRPDTAKTLVRREDYYEFASLHKSYELPAESSRVCVSHLYEKMWRGFFWRWALDSFLELTRYQLPILCCEEILEKLVNEDLLRICQAAEIIADEQIQQLSYRSVDQGEDIKEFKNLNLNE</sequence>
<dbReference type="Proteomes" id="UP000479190">
    <property type="component" value="Unassembled WGS sequence"/>
</dbReference>
<dbReference type="EMBL" id="CADCXV010000880">
    <property type="protein sequence ID" value="CAB0037932.1"/>
    <property type="molecule type" value="Genomic_DNA"/>
</dbReference>
<organism evidence="2 3">
    <name type="scientific">Trichogramma brassicae</name>
    <dbReference type="NCBI Taxonomy" id="86971"/>
    <lineage>
        <taxon>Eukaryota</taxon>
        <taxon>Metazoa</taxon>
        <taxon>Ecdysozoa</taxon>
        <taxon>Arthropoda</taxon>
        <taxon>Hexapoda</taxon>
        <taxon>Insecta</taxon>
        <taxon>Pterygota</taxon>
        <taxon>Neoptera</taxon>
        <taxon>Endopterygota</taxon>
        <taxon>Hymenoptera</taxon>
        <taxon>Apocrita</taxon>
        <taxon>Proctotrupomorpha</taxon>
        <taxon>Chalcidoidea</taxon>
        <taxon>Trichogrammatidae</taxon>
        <taxon>Trichogramma</taxon>
    </lineage>
</organism>
<feature type="repeat" description="ANK" evidence="1">
    <location>
        <begin position="269"/>
        <end position="301"/>
    </location>
</feature>
<dbReference type="InterPro" id="IPR036770">
    <property type="entry name" value="Ankyrin_rpt-contain_sf"/>
</dbReference>
<dbReference type="SUPFAM" id="SSF48403">
    <property type="entry name" value="Ankyrin repeat"/>
    <property type="match status" value="1"/>
</dbReference>